<organismHost>
    <name type="scientific">Acanthamoeba polyphaga</name>
    <name type="common">Amoeba</name>
    <dbReference type="NCBI Taxonomy" id="5757"/>
</organismHost>
<proteinExistence type="predicted"/>
<reference evidence="1" key="1">
    <citation type="journal article" date="2017" name="Front. Microbiol.">
        <title>Genome Characterization of the First Mimiviruses of Lineage C Isolated in Brazil.</title>
        <authorList>
            <person name="Assis F.L."/>
            <person name="Franco-Luiz A.P.M."/>
            <person name="Dos Santos R.N."/>
            <person name="Campos F.S."/>
            <person name="Dornas F.P."/>
            <person name="Borato P.V.M."/>
            <person name="Franco A.C."/>
            <person name="Abrahao J.S."/>
            <person name="Colson P."/>
            <person name="Scola B."/>
        </authorList>
    </citation>
    <scope>NUCLEOTIDE SEQUENCE [LARGE SCALE GENOMIC DNA]</scope>
</reference>
<protein>
    <submittedName>
        <fullName evidence="1">Uncharacterized protein</fullName>
    </submittedName>
</protein>
<name>A0A2L2DP63_MIMIV</name>
<evidence type="ECO:0000313" key="1">
    <source>
        <dbReference type="EMBL" id="AVG47953.1"/>
    </source>
</evidence>
<sequence>MSGSDFIDAHTYCTGCGDPVRPGKLHRCNFGENITPSTTKFLCTYCKNFVQAVPGKGTTKCSSCEHVLHGGNANGSHTVLHFAQPQMYTNELNNNWSGYNTQPQFQTYSNMFGTRW</sequence>
<organism evidence="1">
    <name type="scientific">Acanthamoeba polyphaga mimivirus</name>
    <name type="common">APMV</name>
    <dbReference type="NCBI Taxonomy" id="212035"/>
    <lineage>
        <taxon>Viruses</taxon>
        <taxon>Varidnaviria</taxon>
        <taxon>Bamfordvirae</taxon>
        <taxon>Nucleocytoviricota</taxon>
        <taxon>Megaviricetes</taxon>
        <taxon>Imitervirales</taxon>
        <taxon>Mimiviridae</taxon>
        <taxon>Megamimivirinae</taxon>
        <taxon>Mimivirus</taxon>
        <taxon>Mimivirus bradfordmassiliense</taxon>
    </lineage>
</organism>
<dbReference type="Proteomes" id="UP000279644">
    <property type="component" value="Segment"/>
</dbReference>
<dbReference type="EMBL" id="MG602508">
    <property type="protein sequence ID" value="AVG47953.1"/>
    <property type="molecule type" value="Genomic_DNA"/>
</dbReference>
<accession>A0A2L2DP63</accession>